<comment type="caution">
    <text evidence="4">The sequence shown here is derived from an EMBL/GenBank/DDBJ whole genome shotgun (WGS) entry which is preliminary data.</text>
</comment>
<evidence type="ECO:0000313" key="6">
    <source>
        <dbReference type="Proteomes" id="UP000499080"/>
    </source>
</evidence>
<protein>
    <submittedName>
        <fullName evidence="4">Uncharacterized protein</fullName>
    </submittedName>
</protein>
<sequence length="124" mass="13725">MYESAVAHADRWDTHVCVTGGMRRSMGYSCLSHRWRTPLDGVLMYKAPMAHAARWDTHARGTDGTCRSMGYPRGRGKVSTSGRRAPGSIPDSIGEPPCKRVWYMLNPSDVVGRTSSHWCGAEVL</sequence>
<dbReference type="Proteomes" id="UP000499080">
    <property type="component" value="Unassembled WGS sequence"/>
</dbReference>
<proteinExistence type="predicted"/>
<dbReference type="EMBL" id="BGPR01033890">
    <property type="protein sequence ID" value="GBO08007.1"/>
    <property type="molecule type" value="Genomic_DNA"/>
</dbReference>
<evidence type="ECO:0000313" key="4">
    <source>
        <dbReference type="EMBL" id="GBO07987.1"/>
    </source>
</evidence>
<evidence type="ECO:0000313" key="2">
    <source>
        <dbReference type="EMBL" id="GBO07915.1"/>
    </source>
</evidence>
<dbReference type="AlphaFoldDB" id="A0A4Y2U8U2"/>
<evidence type="ECO:0000256" key="1">
    <source>
        <dbReference type="SAM" id="MobiDB-lite"/>
    </source>
</evidence>
<name>A0A4Y2U8U2_ARAVE</name>
<evidence type="ECO:0000313" key="3">
    <source>
        <dbReference type="EMBL" id="GBO07918.1"/>
    </source>
</evidence>
<dbReference type="EMBL" id="BGPR01033878">
    <property type="protein sequence ID" value="GBO07987.1"/>
    <property type="molecule type" value="Genomic_DNA"/>
</dbReference>
<dbReference type="EMBL" id="BGPR01033831">
    <property type="protein sequence ID" value="GBO07918.1"/>
    <property type="molecule type" value="Genomic_DNA"/>
</dbReference>
<accession>A0A4Y2U8U2</accession>
<reference evidence="4 6" key="1">
    <citation type="journal article" date="2019" name="Sci. Rep.">
        <title>Orb-weaving spider Araneus ventricosus genome elucidates the spidroin gene catalogue.</title>
        <authorList>
            <person name="Kono N."/>
            <person name="Nakamura H."/>
            <person name="Ohtoshi R."/>
            <person name="Moran D.A.P."/>
            <person name="Shinohara A."/>
            <person name="Yoshida Y."/>
            <person name="Fujiwara M."/>
            <person name="Mori M."/>
            <person name="Tomita M."/>
            <person name="Arakawa K."/>
        </authorList>
    </citation>
    <scope>NUCLEOTIDE SEQUENCE [LARGE SCALE GENOMIC DNA]</scope>
</reference>
<organism evidence="4 6">
    <name type="scientific">Araneus ventricosus</name>
    <name type="common">Orbweaver spider</name>
    <name type="synonym">Epeira ventricosa</name>
    <dbReference type="NCBI Taxonomy" id="182803"/>
    <lineage>
        <taxon>Eukaryota</taxon>
        <taxon>Metazoa</taxon>
        <taxon>Ecdysozoa</taxon>
        <taxon>Arthropoda</taxon>
        <taxon>Chelicerata</taxon>
        <taxon>Arachnida</taxon>
        <taxon>Araneae</taxon>
        <taxon>Araneomorphae</taxon>
        <taxon>Entelegynae</taxon>
        <taxon>Araneoidea</taxon>
        <taxon>Araneidae</taxon>
        <taxon>Araneus</taxon>
    </lineage>
</organism>
<gene>
    <name evidence="2" type="ORF">AVEN_125261_1</name>
    <name evidence="3" type="ORF">AVEN_129596_1</name>
    <name evidence="5" type="ORF">AVEN_185907_1</name>
    <name evidence="4" type="ORF">AVEN_75103_1</name>
</gene>
<evidence type="ECO:0000313" key="5">
    <source>
        <dbReference type="EMBL" id="GBO08007.1"/>
    </source>
</evidence>
<dbReference type="EMBL" id="BGPR01033826">
    <property type="protein sequence ID" value="GBO07915.1"/>
    <property type="molecule type" value="Genomic_DNA"/>
</dbReference>
<keyword evidence="6" id="KW-1185">Reference proteome</keyword>
<feature type="region of interest" description="Disordered" evidence="1">
    <location>
        <begin position="66"/>
        <end position="92"/>
    </location>
</feature>